<dbReference type="Gene3D" id="3.10.180.10">
    <property type="entry name" value="2,3-Dihydroxybiphenyl 1,2-Dioxygenase, domain 1"/>
    <property type="match status" value="1"/>
</dbReference>
<proteinExistence type="predicted"/>
<gene>
    <name evidence="1" type="ORF">SASPL_152877</name>
</gene>
<evidence type="ECO:0008006" key="3">
    <source>
        <dbReference type="Google" id="ProtNLM"/>
    </source>
</evidence>
<evidence type="ECO:0000313" key="2">
    <source>
        <dbReference type="Proteomes" id="UP000298416"/>
    </source>
</evidence>
<evidence type="ECO:0000313" key="1">
    <source>
        <dbReference type="EMBL" id="KAG6387685.1"/>
    </source>
</evidence>
<reference evidence="1" key="2">
    <citation type="submission" date="2020-08" db="EMBL/GenBank/DDBJ databases">
        <title>Plant Genome Project.</title>
        <authorList>
            <person name="Zhang R.-G."/>
        </authorList>
    </citation>
    <scope>NUCLEOTIDE SEQUENCE</scope>
    <source>
        <strain evidence="1">Huo1</strain>
        <tissue evidence="1">Leaf</tissue>
    </source>
</reference>
<keyword evidence="2" id="KW-1185">Reference proteome</keyword>
<name>A0A8X8W464_SALSN</name>
<accession>A0A8X8W464</accession>
<dbReference type="PANTHER" id="PTHR46142">
    <property type="match status" value="1"/>
</dbReference>
<dbReference type="Proteomes" id="UP000298416">
    <property type="component" value="Unassembled WGS sequence"/>
</dbReference>
<dbReference type="PANTHER" id="PTHR46142:SF3">
    <property type="entry name" value="F18B13.24 PROTEIN"/>
    <property type="match status" value="1"/>
</dbReference>
<sequence length="91" mass="10120">MPGLYLSVELAEDRVGPANRSQAGYGQRRWVRSRGLWDRIVCEDLEAAEQRLAALGIDVEGGVSVHQIFFHDLNGYMVEICSCANFPVVPI</sequence>
<organism evidence="1">
    <name type="scientific">Salvia splendens</name>
    <name type="common">Scarlet sage</name>
    <dbReference type="NCBI Taxonomy" id="180675"/>
    <lineage>
        <taxon>Eukaryota</taxon>
        <taxon>Viridiplantae</taxon>
        <taxon>Streptophyta</taxon>
        <taxon>Embryophyta</taxon>
        <taxon>Tracheophyta</taxon>
        <taxon>Spermatophyta</taxon>
        <taxon>Magnoliopsida</taxon>
        <taxon>eudicotyledons</taxon>
        <taxon>Gunneridae</taxon>
        <taxon>Pentapetalae</taxon>
        <taxon>asterids</taxon>
        <taxon>lamiids</taxon>
        <taxon>Lamiales</taxon>
        <taxon>Lamiaceae</taxon>
        <taxon>Nepetoideae</taxon>
        <taxon>Mentheae</taxon>
        <taxon>Salviinae</taxon>
        <taxon>Salvia</taxon>
        <taxon>Salvia subgen. Calosphace</taxon>
        <taxon>core Calosphace</taxon>
    </lineage>
</organism>
<protein>
    <recommendedName>
        <fullName evidence="3">VOC domain-containing protein</fullName>
    </recommendedName>
</protein>
<dbReference type="SUPFAM" id="SSF54593">
    <property type="entry name" value="Glyoxalase/Bleomycin resistance protein/Dihydroxybiphenyl dioxygenase"/>
    <property type="match status" value="1"/>
</dbReference>
<reference evidence="1" key="1">
    <citation type="submission" date="2018-01" db="EMBL/GenBank/DDBJ databases">
        <authorList>
            <person name="Mao J.F."/>
        </authorList>
    </citation>
    <scope>NUCLEOTIDE SEQUENCE</scope>
    <source>
        <strain evidence="1">Huo1</strain>
        <tissue evidence="1">Leaf</tissue>
    </source>
</reference>
<comment type="caution">
    <text evidence="1">The sequence shown here is derived from an EMBL/GenBank/DDBJ whole genome shotgun (WGS) entry which is preliminary data.</text>
</comment>
<dbReference type="AlphaFoldDB" id="A0A8X8W464"/>
<dbReference type="EMBL" id="PNBA02000021">
    <property type="protein sequence ID" value="KAG6387685.1"/>
    <property type="molecule type" value="Genomic_DNA"/>
</dbReference>
<dbReference type="InterPro" id="IPR029068">
    <property type="entry name" value="Glyas_Bleomycin-R_OHBP_Dase"/>
</dbReference>